<protein>
    <submittedName>
        <fullName evidence="1">Uncharacterized protein</fullName>
    </submittedName>
</protein>
<accession>A0A7Y2Q201</accession>
<gene>
    <name evidence="1" type="ORF">HLA99_13775</name>
</gene>
<keyword evidence="2" id="KW-1185">Reference proteome</keyword>
<name>A0A7Y2Q201_9MICO</name>
<reference evidence="1 2" key="1">
    <citation type="submission" date="2020-05" db="EMBL/GenBank/DDBJ databases">
        <title>MicrobeNet Type strains.</title>
        <authorList>
            <person name="Nicholson A.C."/>
        </authorList>
    </citation>
    <scope>NUCLEOTIDE SEQUENCE [LARGE SCALE GENOMIC DNA]</scope>
    <source>
        <strain evidence="1 2">JCM 14282</strain>
    </source>
</reference>
<proteinExistence type="predicted"/>
<evidence type="ECO:0000313" key="2">
    <source>
        <dbReference type="Proteomes" id="UP000543598"/>
    </source>
</evidence>
<dbReference type="Proteomes" id="UP000543598">
    <property type="component" value="Unassembled WGS sequence"/>
</dbReference>
<dbReference type="EMBL" id="JABEMB010000026">
    <property type="protein sequence ID" value="NNH04917.1"/>
    <property type="molecule type" value="Genomic_DNA"/>
</dbReference>
<dbReference type="Gene3D" id="3.40.50.1010">
    <property type="entry name" value="5'-nuclease"/>
    <property type="match status" value="1"/>
</dbReference>
<comment type="caution">
    <text evidence="1">The sequence shown here is derived from an EMBL/GenBank/DDBJ whole genome shotgun (WGS) entry which is preliminary data.</text>
</comment>
<sequence>MPFDAGAARAFGGVSASLRTSGRKTYARAHDALIPATALSLGVPVYTLQSG</sequence>
<dbReference type="AlphaFoldDB" id="A0A7Y2Q201"/>
<evidence type="ECO:0000313" key="1">
    <source>
        <dbReference type="EMBL" id="NNH04917.1"/>
    </source>
</evidence>
<organism evidence="1 2">
    <name type="scientific">Microbacterium ulmi</name>
    <dbReference type="NCBI Taxonomy" id="179095"/>
    <lineage>
        <taxon>Bacteria</taxon>
        <taxon>Bacillati</taxon>
        <taxon>Actinomycetota</taxon>
        <taxon>Actinomycetes</taxon>
        <taxon>Micrococcales</taxon>
        <taxon>Microbacteriaceae</taxon>
        <taxon>Microbacterium</taxon>
    </lineage>
</organism>
<dbReference type="RefSeq" id="WP_167036956.1">
    <property type="nucleotide sequence ID" value="NZ_BAAANA010000001.1"/>
</dbReference>